<protein>
    <submittedName>
        <fullName evidence="10">Zinc finger protein 665 isoform X3</fullName>
    </submittedName>
</protein>
<evidence type="ECO:0000256" key="5">
    <source>
        <dbReference type="ARBA" id="ARBA00023242"/>
    </source>
</evidence>
<keyword evidence="2" id="KW-0677">Repeat</keyword>
<keyword evidence="5" id="KW-0539">Nucleus</keyword>
<dbReference type="Gene3D" id="3.40.1800.20">
    <property type="match status" value="1"/>
</dbReference>
<evidence type="ECO:0000256" key="7">
    <source>
        <dbReference type="SAM" id="MobiDB-lite"/>
    </source>
</evidence>
<evidence type="ECO:0000256" key="2">
    <source>
        <dbReference type="ARBA" id="ARBA00022737"/>
    </source>
</evidence>
<feature type="domain" description="C2H2-type" evidence="8">
    <location>
        <begin position="769"/>
        <end position="796"/>
    </location>
</feature>
<keyword evidence="4" id="KW-0862">Zinc</keyword>
<accession>A0ABM3JEU9</accession>
<dbReference type="Pfam" id="PF00096">
    <property type="entry name" value="zf-C2H2"/>
    <property type="match status" value="5"/>
</dbReference>
<evidence type="ECO:0000313" key="10">
    <source>
        <dbReference type="RefSeq" id="XP_049307759.1"/>
    </source>
</evidence>
<keyword evidence="9" id="KW-1185">Reference proteome</keyword>
<dbReference type="InterPro" id="IPR013087">
    <property type="entry name" value="Znf_C2H2_type"/>
</dbReference>
<feature type="domain" description="C2H2-type" evidence="8">
    <location>
        <begin position="887"/>
        <end position="915"/>
    </location>
</feature>
<keyword evidence="1" id="KW-0479">Metal-binding</keyword>
<sequence>MFNETSCLLCLESSKDQIDLDCKEDIGLNGREVIELHFKEMLDIISQIEIKFICRICWDYVQTFHIFYENVKEVHKEAANSLKSVTLEEEILEIKEEILEVKEELIHIVDAQVEPRRHRGRPKRQRGPETVEVPCESSIPLKECQVKIEELILLASASISRTDICNPSEIFSEVLEVKDDILLKEYVENSISAYSSEAEEIESDNEDRHSKRVSRKINKTEGVNKKTAESDEYIAKKNFKFTCCICQTSLKNFKHLKSHFREVHQTRGYVLCCGKKLPERGLLIDHIHLHEDPDYFKCKHCGKRMTERRSLDLHLQYKHASCLKQHYKIKDTENQKSIPCLECDKTFSYDIELRKHMRLTHLKVYAKICDICGVSVKGCDALKRHQAVHTGKMRKLIKCDLCDATLTTKYGLARHMKTMHTEEYQTPQVCPMCSKVSPSVQAHRKHVRYMHSLQKKHVCNLCDKAFKRHTDFKDHMATHTGEALYTCSFCPQTFKSKANMYSHRKKKHPKEWAEQCELKKSVGVLLNQRGAETVKVFCETSIPFKECQVKIEELILPASMSPKDICNQSEIVSEVLEVKDESLLVKCMDDSMSTFSSDYEESESENEEDKQTKRKSRKINKRKGVNKKTAEFDEYIAKKNFKFTCCICQTSLENFKHLNRHFREVHQTRGYVLCCGKKLTERGLLIDHIHLHENPDYFKCKHCGMRMTKRRNLELHLRYKHASCLKQHYKIKDTENQKSIPCLECDKTFSYDIELRKHMRLTHLKVYAKICDICGVSVKGYDALKRHQAVHTGKMRKLIKCDLCDSTLTTKYGLARHIKTMHTEEYQTPQVCPMCSKVSPSVMAHRKHIRNVHSLEKKHLCNLCDKAFKRHADFKEHMATHTGEALYTCSFCPQTFKSKANMYSHRKKKHSKEWAEQCELKKSVGVLLSQTVTTD</sequence>
<gene>
    <name evidence="10" type="primary">LOC105228944</name>
</gene>
<dbReference type="PROSITE" id="PS00028">
    <property type="entry name" value="ZINC_FINGER_C2H2_1"/>
    <property type="match status" value="14"/>
</dbReference>
<evidence type="ECO:0000259" key="8">
    <source>
        <dbReference type="PROSITE" id="PS50157"/>
    </source>
</evidence>
<proteinExistence type="predicted"/>
<feature type="domain" description="C2H2-type" evidence="8">
    <location>
        <begin position="698"/>
        <end position="722"/>
    </location>
</feature>
<dbReference type="Proteomes" id="UP001652620">
    <property type="component" value="Chromosome 3"/>
</dbReference>
<name>A0ABM3JEU9_BACDO</name>
<feature type="domain" description="C2H2-type" evidence="8">
    <location>
        <begin position="457"/>
        <end position="484"/>
    </location>
</feature>
<dbReference type="SUPFAM" id="SSF57667">
    <property type="entry name" value="beta-beta-alpha zinc fingers"/>
    <property type="match status" value="8"/>
</dbReference>
<dbReference type="SMART" id="SM00355">
    <property type="entry name" value="ZnF_C2H2"/>
    <property type="match status" value="16"/>
</dbReference>
<evidence type="ECO:0000256" key="1">
    <source>
        <dbReference type="ARBA" id="ARBA00022723"/>
    </source>
</evidence>
<feature type="compositionally biased region" description="Basic residues" evidence="7">
    <location>
        <begin position="612"/>
        <end position="623"/>
    </location>
</feature>
<feature type="domain" description="C2H2-type" evidence="8">
    <location>
        <begin position="296"/>
        <end position="320"/>
    </location>
</feature>
<feature type="domain" description="C2H2-type" evidence="8">
    <location>
        <begin position="397"/>
        <end position="425"/>
    </location>
</feature>
<feature type="compositionally biased region" description="Acidic residues" evidence="7">
    <location>
        <begin position="598"/>
        <end position="608"/>
    </location>
</feature>
<feature type="domain" description="C2H2-type" evidence="8">
    <location>
        <begin position="367"/>
        <end position="394"/>
    </location>
</feature>
<feature type="domain" description="C2H2-type" evidence="8">
    <location>
        <begin position="485"/>
        <end position="513"/>
    </location>
</feature>
<feature type="domain" description="C2H2-type" evidence="8">
    <location>
        <begin position="338"/>
        <end position="361"/>
    </location>
</feature>
<feature type="domain" description="C2H2-type" evidence="8">
    <location>
        <begin position="740"/>
        <end position="763"/>
    </location>
</feature>
<organism evidence="9 10">
    <name type="scientific">Bactrocera dorsalis</name>
    <name type="common">Oriental fruit fly</name>
    <name type="synonym">Dacus dorsalis</name>
    <dbReference type="NCBI Taxonomy" id="27457"/>
    <lineage>
        <taxon>Eukaryota</taxon>
        <taxon>Metazoa</taxon>
        <taxon>Ecdysozoa</taxon>
        <taxon>Arthropoda</taxon>
        <taxon>Hexapoda</taxon>
        <taxon>Insecta</taxon>
        <taxon>Pterygota</taxon>
        <taxon>Neoptera</taxon>
        <taxon>Endopterygota</taxon>
        <taxon>Diptera</taxon>
        <taxon>Brachycera</taxon>
        <taxon>Muscomorpha</taxon>
        <taxon>Tephritoidea</taxon>
        <taxon>Tephritidae</taxon>
        <taxon>Bactrocera</taxon>
        <taxon>Bactrocera</taxon>
    </lineage>
</organism>
<feature type="domain" description="C2H2-type" evidence="8">
    <location>
        <begin position="799"/>
        <end position="827"/>
    </location>
</feature>
<keyword evidence="3 6" id="KW-0863">Zinc-finger</keyword>
<dbReference type="PANTHER" id="PTHR24393">
    <property type="entry name" value="ZINC FINGER PROTEIN"/>
    <property type="match status" value="1"/>
</dbReference>
<evidence type="ECO:0000256" key="6">
    <source>
        <dbReference type="PROSITE-ProRule" id="PRU00042"/>
    </source>
</evidence>
<dbReference type="PANTHER" id="PTHR24393:SF34">
    <property type="entry name" value="PR_SET DOMAIN 13"/>
    <property type="match status" value="1"/>
</dbReference>
<evidence type="ECO:0000256" key="4">
    <source>
        <dbReference type="ARBA" id="ARBA00022833"/>
    </source>
</evidence>
<feature type="domain" description="C2H2-type" evidence="8">
    <location>
        <begin position="859"/>
        <end position="886"/>
    </location>
</feature>
<dbReference type="InterPro" id="IPR036236">
    <property type="entry name" value="Znf_C2H2_sf"/>
</dbReference>
<feature type="region of interest" description="Disordered" evidence="7">
    <location>
        <begin position="595"/>
        <end position="623"/>
    </location>
</feature>
<evidence type="ECO:0000313" key="9">
    <source>
        <dbReference type="Proteomes" id="UP001652620"/>
    </source>
</evidence>
<dbReference type="SMART" id="SM00868">
    <property type="entry name" value="zf-AD"/>
    <property type="match status" value="1"/>
</dbReference>
<dbReference type="GeneID" id="105228944"/>
<dbReference type="Gene3D" id="3.30.160.60">
    <property type="entry name" value="Classic Zinc Finger"/>
    <property type="match status" value="10"/>
</dbReference>
<dbReference type="InterPro" id="IPR012934">
    <property type="entry name" value="Znf_AD"/>
</dbReference>
<reference evidence="10" key="1">
    <citation type="submission" date="2025-08" db="UniProtKB">
        <authorList>
            <consortium name="RefSeq"/>
        </authorList>
    </citation>
    <scope>IDENTIFICATION</scope>
    <source>
        <tissue evidence="10">Adult</tissue>
    </source>
</reference>
<dbReference type="RefSeq" id="XP_049307759.1">
    <property type="nucleotide sequence ID" value="XM_049451802.1"/>
</dbReference>
<evidence type="ECO:0000256" key="3">
    <source>
        <dbReference type="ARBA" id="ARBA00022771"/>
    </source>
</evidence>
<dbReference type="PROSITE" id="PS50157">
    <property type="entry name" value="ZINC_FINGER_C2H2_2"/>
    <property type="match status" value="12"/>
</dbReference>